<gene>
    <name evidence="4" type="ORF">AMS68_005193</name>
</gene>
<evidence type="ECO:0000259" key="2">
    <source>
        <dbReference type="Pfam" id="PF23394"/>
    </source>
</evidence>
<keyword evidence="5" id="KW-1185">Reference proteome</keyword>
<feature type="region of interest" description="Disordered" evidence="1">
    <location>
        <begin position="24"/>
        <end position="51"/>
    </location>
</feature>
<organism evidence="4 5">
    <name type="scientific">Peltaster fructicola</name>
    <dbReference type="NCBI Taxonomy" id="286661"/>
    <lineage>
        <taxon>Eukaryota</taxon>
        <taxon>Fungi</taxon>
        <taxon>Dikarya</taxon>
        <taxon>Ascomycota</taxon>
        <taxon>Pezizomycotina</taxon>
        <taxon>Dothideomycetes</taxon>
        <taxon>Dothideomycetes incertae sedis</taxon>
        <taxon>Peltaster</taxon>
    </lineage>
</organism>
<reference evidence="4 5" key="1">
    <citation type="journal article" date="2016" name="Sci. Rep.">
        <title>Peltaster fructicola genome reveals evolution from an invasive phytopathogen to an ectophytic parasite.</title>
        <authorList>
            <person name="Xu C."/>
            <person name="Chen H."/>
            <person name="Gleason M.L."/>
            <person name="Xu J.R."/>
            <person name="Liu H."/>
            <person name="Zhang R."/>
            <person name="Sun G."/>
        </authorList>
    </citation>
    <scope>NUCLEOTIDE SEQUENCE [LARGE SCALE GENOMIC DNA]</scope>
    <source>
        <strain evidence="4 5">LNHT1506</strain>
    </source>
</reference>
<name>A0A6H0XYC2_9PEZI</name>
<dbReference type="OrthoDB" id="3647246at2759"/>
<feature type="compositionally biased region" description="Polar residues" evidence="1">
    <location>
        <begin position="25"/>
        <end position="48"/>
    </location>
</feature>
<dbReference type="Pfam" id="PF23395">
    <property type="entry name" value="SAM_6"/>
    <property type="match status" value="1"/>
</dbReference>
<accession>A0A6H0XYC2</accession>
<feature type="domain" description="DUF7102" evidence="2">
    <location>
        <begin position="658"/>
        <end position="807"/>
    </location>
</feature>
<feature type="domain" description="SAM-like" evidence="3">
    <location>
        <begin position="816"/>
        <end position="886"/>
    </location>
</feature>
<feature type="region of interest" description="Disordered" evidence="1">
    <location>
        <begin position="513"/>
        <end position="533"/>
    </location>
</feature>
<evidence type="ECO:0000259" key="3">
    <source>
        <dbReference type="Pfam" id="PF23395"/>
    </source>
</evidence>
<evidence type="ECO:0000313" key="4">
    <source>
        <dbReference type="EMBL" id="QIW99675.1"/>
    </source>
</evidence>
<proteinExistence type="predicted"/>
<dbReference type="Pfam" id="PF23394">
    <property type="entry name" value="DUF7102"/>
    <property type="match status" value="1"/>
</dbReference>
<evidence type="ECO:0000256" key="1">
    <source>
        <dbReference type="SAM" id="MobiDB-lite"/>
    </source>
</evidence>
<dbReference type="InterPro" id="IPR055528">
    <property type="entry name" value="DUF7102"/>
</dbReference>
<sequence length="913" mass="101616">MTSNASLSDDFGYKLYENRLATSLEPRSTSSDDGLQSDDSFASSSCTGSPDVCRSSPLQGLVVNDGLFTPDTCSNPVDELDLTSYPEDECWEIDKSTAKLLATVLTTPQPNHKWVSSRRSWRDIMLELPVLEHDHELHMQELWERNTVEAELPAHGVSAETALDYAWTASELESIAKIQRSLDEEKLDVTRDTKTLLASLISMWDNRTDLLASPPHRWVSADHLKYSDVLLPFEIEPLPQMSSQPDLALLTFSSDTNEEYTAMDIRHRVSEMMDLPSCGRAPIDSTQGQASTLEPKLLVSSGSAEVSPYFQRAVDVPLKVISPLLPRSSASSRLSGPGKPIVKQQYPSLELPDDVFSSNTISDDDFYVRQFQAQAQPFYDAATRILEKEQLNELDTTLRLPLPELEDESSRSAWQSYCAQESHIGSAGLLDIIAQERRWAGLSKLEKSLLWTPFELSRAHIKLPEDFDAADIDNFLTPHSIGFESPAYETRPQPVIELSLELTPMNSITTAETPSQHVAAAGARSPSPDSLGRDGHIDKLRKPSLHLIHTMRDPLKRKRQLANNTVLANLVRKRIRVEDDGKDMPLFDCGLKNFLQLNGVSATASLEDTESAHDLKAISRTNTPECDERTTVANALDKSSHHAVDSAQQAHDDRRYDIVVSSQVITRAELIRGLEQRLPQLHMVEREALHLEQIRIPQHEADITISPSTGLMLTTLQKLKQRPLPGQIADVTFRARIAAIADRYGSLFVLVSEGSRSGEPRSLQDQDCDAMADFIAWTSSFETCVTTLYIAGGEDELASCICSHVICAGTCVSLVPEESRWEHILRMLGLNAFAAQTIAATCIAEPGVQTGQIKPAQFFAMEPRERYHRYAALLGGSEIVDRLRRSIDRGWFDIDIPVPRVQTFKGHAEPQMT</sequence>
<dbReference type="Proteomes" id="UP000503462">
    <property type="component" value="Chromosome 3"/>
</dbReference>
<evidence type="ECO:0000313" key="5">
    <source>
        <dbReference type="Proteomes" id="UP000503462"/>
    </source>
</evidence>
<dbReference type="EMBL" id="CP051141">
    <property type="protein sequence ID" value="QIW99675.1"/>
    <property type="molecule type" value="Genomic_DNA"/>
</dbReference>
<dbReference type="InterPro" id="IPR057559">
    <property type="entry name" value="SAM_6"/>
</dbReference>
<dbReference type="AlphaFoldDB" id="A0A6H0XYC2"/>
<protein>
    <submittedName>
        <fullName evidence="4">Uncharacterized protein</fullName>
    </submittedName>
</protein>